<organism evidence="12 13">
    <name type="scientific">Triparma retinervis</name>
    <dbReference type="NCBI Taxonomy" id="2557542"/>
    <lineage>
        <taxon>Eukaryota</taxon>
        <taxon>Sar</taxon>
        <taxon>Stramenopiles</taxon>
        <taxon>Ochrophyta</taxon>
        <taxon>Bolidophyceae</taxon>
        <taxon>Parmales</taxon>
        <taxon>Triparmaceae</taxon>
        <taxon>Triparma</taxon>
    </lineage>
</organism>
<name>A0A9W6ZKA8_9STRA</name>
<keyword evidence="7" id="KW-0479">Metal-binding</keyword>
<keyword evidence="8" id="KW-0378">Hydrolase</keyword>
<evidence type="ECO:0000256" key="5">
    <source>
        <dbReference type="ARBA" id="ARBA00022438"/>
    </source>
</evidence>
<evidence type="ECO:0000256" key="2">
    <source>
        <dbReference type="ARBA" id="ARBA00001947"/>
    </source>
</evidence>
<comment type="cofactor">
    <cofactor evidence="2">
        <name>Zn(2+)</name>
        <dbReference type="ChEBI" id="CHEBI:29105"/>
    </cofactor>
</comment>
<dbReference type="AlphaFoldDB" id="A0A9W6ZKA8"/>
<dbReference type="Gene3D" id="2.30.250.10">
    <property type="entry name" value="Aminopeptidase i, Domain 2"/>
    <property type="match status" value="1"/>
</dbReference>
<dbReference type="Proteomes" id="UP001165082">
    <property type="component" value="Unassembled WGS sequence"/>
</dbReference>
<keyword evidence="9" id="KW-0862">Zinc</keyword>
<gene>
    <name evidence="12" type="ORF">TrRE_jg13425</name>
</gene>
<dbReference type="GO" id="GO:0008237">
    <property type="term" value="F:metallopeptidase activity"/>
    <property type="evidence" value="ECO:0007669"/>
    <property type="project" value="UniProtKB-KW"/>
</dbReference>
<dbReference type="FunFam" id="2.30.250.10:FF:000001">
    <property type="entry name" value="Aspartyl aminopeptidase 1"/>
    <property type="match status" value="1"/>
</dbReference>
<dbReference type="GO" id="GO:0008270">
    <property type="term" value="F:zinc ion binding"/>
    <property type="evidence" value="ECO:0007669"/>
    <property type="project" value="InterPro"/>
</dbReference>
<dbReference type="PANTHER" id="PTHR28570">
    <property type="entry name" value="ASPARTYL AMINOPEPTIDASE"/>
    <property type="match status" value="1"/>
</dbReference>
<dbReference type="GO" id="GO:0004177">
    <property type="term" value="F:aminopeptidase activity"/>
    <property type="evidence" value="ECO:0007669"/>
    <property type="project" value="UniProtKB-KW"/>
</dbReference>
<dbReference type="GO" id="GO:0005737">
    <property type="term" value="C:cytoplasm"/>
    <property type="evidence" value="ECO:0007669"/>
    <property type="project" value="UniProtKB-ARBA"/>
</dbReference>
<dbReference type="EMBL" id="BRXZ01003302">
    <property type="protein sequence ID" value="GMH52074.1"/>
    <property type="molecule type" value="Genomic_DNA"/>
</dbReference>
<proteinExistence type="inferred from homology"/>
<dbReference type="Gene3D" id="3.40.630.10">
    <property type="entry name" value="Zn peptidases"/>
    <property type="match status" value="1"/>
</dbReference>
<evidence type="ECO:0000256" key="6">
    <source>
        <dbReference type="ARBA" id="ARBA00022670"/>
    </source>
</evidence>
<comment type="similarity">
    <text evidence="3">Belongs to the peptidase M18 family.</text>
</comment>
<evidence type="ECO:0000313" key="12">
    <source>
        <dbReference type="EMBL" id="GMH52074.1"/>
    </source>
</evidence>
<dbReference type="InterPro" id="IPR001948">
    <property type="entry name" value="Peptidase_M18"/>
</dbReference>
<keyword evidence="13" id="KW-1185">Reference proteome</keyword>
<feature type="region of interest" description="Disordered" evidence="11">
    <location>
        <begin position="87"/>
        <end position="106"/>
    </location>
</feature>
<keyword evidence="5" id="KW-0031">Aminopeptidase</keyword>
<evidence type="ECO:0000256" key="4">
    <source>
        <dbReference type="ARBA" id="ARBA00011965"/>
    </source>
</evidence>
<feature type="region of interest" description="Disordered" evidence="11">
    <location>
        <begin position="315"/>
        <end position="355"/>
    </location>
</feature>
<dbReference type="EC" id="3.4.11.21" evidence="4"/>
<keyword evidence="10" id="KW-0482">Metalloprotease</keyword>
<dbReference type="GO" id="GO:0006508">
    <property type="term" value="P:proteolysis"/>
    <property type="evidence" value="ECO:0007669"/>
    <property type="project" value="UniProtKB-KW"/>
</dbReference>
<evidence type="ECO:0000313" key="13">
    <source>
        <dbReference type="Proteomes" id="UP001165082"/>
    </source>
</evidence>
<comment type="caution">
    <text evidence="12">The sequence shown here is derived from an EMBL/GenBank/DDBJ whole genome shotgun (WGS) entry which is preliminary data.</text>
</comment>
<reference evidence="12" key="1">
    <citation type="submission" date="2022-07" db="EMBL/GenBank/DDBJ databases">
        <title>Genome analysis of Parmales, a sister group of diatoms, reveals the evolutionary specialization of diatoms from phago-mixotrophs to photoautotrophs.</title>
        <authorList>
            <person name="Ban H."/>
            <person name="Sato S."/>
            <person name="Yoshikawa S."/>
            <person name="Kazumasa Y."/>
            <person name="Nakamura Y."/>
            <person name="Ichinomiya M."/>
            <person name="Saitoh K."/>
            <person name="Sato N."/>
            <person name="Blanc-Mathieu R."/>
            <person name="Endo H."/>
            <person name="Kuwata A."/>
            <person name="Ogata H."/>
        </authorList>
    </citation>
    <scope>NUCLEOTIDE SEQUENCE</scope>
</reference>
<accession>A0A9W6ZKA8</accession>
<dbReference type="SUPFAM" id="SSF101821">
    <property type="entry name" value="Aminopeptidase/glucanase lid domain"/>
    <property type="match status" value="1"/>
</dbReference>
<dbReference type="Pfam" id="PF02127">
    <property type="entry name" value="Peptidase_M18"/>
    <property type="match status" value="1"/>
</dbReference>
<dbReference type="PRINTS" id="PR00932">
    <property type="entry name" value="AMINO1PTASE"/>
</dbReference>
<evidence type="ECO:0000256" key="9">
    <source>
        <dbReference type="ARBA" id="ARBA00022833"/>
    </source>
</evidence>
<feature type="non-terminal residue" evidence="12">
    <location>
        <position position="1"/>
    </location>
</feature>
<dbReference type="PANTHER" id="PTHR28570:SF3">
    <property type="entry name" value="ASPARTYL AMINOPEPTIDASE"/>
    <property type="match status" value="1"/>
</dbReference>
<dbReference type="OrthoDB" id="9880441at2759"/>
<evidence type="ECO:0000256" key="3">
    <source>
        <dbReference type="ARBA" id="ARBA00008290"/>
    </source>
</evidence>
<dbReference type="SUPFAM" id="SSF53187">
    <property type="entry name" value="Zn-dependent exopeptidases"/>
    <property type="match status" value="1"/>
</dbReference>
<evidence type="ECO:0000256" key="10">
    <source>
        <dbReference type="ARBA" id="ARBA00023049"/>
    </source>
</evidence>
<evidence type="ECO:0000256" key="8">
    <source>
        <dbReference type="ARBA" id="ARBA00022801"/>
    </source>
</evidence>
<feature type="compositionally biased region" description="Basic and acidic residues" evidence="11">
    <location>
        <begin position="315"/>
        <end position="325"/>
    </location>
</feature>
<evidence type="ECO:0000256" key="1">
    <source>
        <dbReference type="ARBA" id="ARBA00001335"/>
    </source>
</evidence>
<feature type="compositionally biased region" description="Acidic residues" evidence="11">
    <location>
        <begin position="326"/>
        <end position="355"/>
    </location>
</feature>
<keyword evidence="6" id="KW-0645">Protease</keyword>
<evidence type="ECO:0000256" key="11">
    <source>
        <dbReference type="SAM" id="MobiDB-lite"/>
    </source>
</evidence>
<dbReference type="InterPro" id="IPR023358">
    <property type="entry name" value="Peptidase_M18_dom2"/>
</dbReference>
<protein>
    <recommendedName>
        <fullName evidence="4">aspartyl aminopeptidase</fullName>
        <ecNumber evidence="4">3.4.11.21</ecNumber>
    </recommendedName>
</protein>
<comment type="catalytic activity">
    <reaction evidence="1">
        <text>Release of an N-terminal aspartate or glutamate from a peptide, with a preference for aspartate.</text>
        <dbReference type="EC" id="3.4.11.21"/>
    </reaction>
</comment>
<evidence type="ECO:0000256" key="7">
    <source>
        <dbReference type="ARBA" id="ARBA00022723"/>
    </source>
</evidence>
<sequence length="672" mass="72910">MAATTGPVALASLPSRLQKKVKKFVRGLTSISNLSPSLAELRVVLETSVAALPMEGKGGEVRAILAGSFEDVLKLLYEEVKVASVDGDASEPGKKSKSGRKGEGKVKDMKTLPITQTLYDLVPPQTPNAHISPFASLSHFPPSVSASEALKRLGTPGVFGSSEIQWEAVDRVVKEESSDFEAIKRTVQLCLMRFGPDGCGNEVFGRLVGAYLVLGKVTEAKGAMATLSTVLGAFDDVGSKIMFTVALLEFVVSKLVASSSSPSSSSFSSVDFEVVEVLQRIMLKGGASDLEIMIDGGIMEVTRWCEKMRRQRMMEEEEARRRRMEEDAEGGGEEEDEGGEEDSEEEESDDDSVDDEEVCTLVAISLAHVQGLNMPGTVKISKYEMKQARGLQKFLDSSPEPHHATLTSVKKLRELKFEELDERHDWKDKIKAGGRYYFQRDPVLGSSVVAFVVGGKFDPSSSTSGGFKVLGAHTDSPNLRVKPRSARSASGCIQLDVETYGGGLWHTWFDRDLSIAGKVIVRNDDGTVEQRLVDLQKPILRIPNLAIHLQTAGEREAFKVNKEDHLQPILATEVKKTLEGAVAPPPQTSSAWHSSQSPLLISLLASSLEVPPESICDFTLSLYDVQPSSLSGACGEFITSGRIDNLFGCYVCIEALAEYVGEGDHEEDGDIS</sequence>